<dbReference type="GO" id="GO:0004175">
    <property type="term" value="F:endopeptidase activity"/>
    <property type="evidence" value="ECO:0007669"/>
    <property type="project" value="TreeGrafter"/>
</dbReference>
<dbReference type="GO" id="GO:0006508">
    <property type="term" value="P:proteolysis"/>
    <property type="evidence" value="ECO:0007669"/>
    <property type="project" value="UniProtKB-KW"/>
</dbReference>
<comment type="similarity">
    <text evidence="1 5">Belongs to the peptidase S41A family.</text>
</comment>
<dbReference type="SMART" id="SM00245">
    <property type="entry name" value="TSPc"/>
    <property type="match status" value="1"/>
</dbReference>
<keyword evidence="8" id="KW-1185">Reference proteome</keyword>
<name>A0A326RT41_9BACT</name>
<dbReference type="PANTHER" id="PTHR32060:SF30">
    <property type="entry name" value="CARBOXY-TERMINAL PROCESSING PROTEASE CTPA"/>
    <property type="match status" value="1"/>
</dbReference>
<dbReference type="Gene3D" id="2.30.42.10">
    <property type="match status" value="1"/>
</dbReference>
<dbReference type="InterPro" id="IPR036034">
    <property type="entry name" value="PDZ_sf"/>
</dbReference>
<dbReference type="SUPFAM" id="SSF52096">
    <property type="entry name" value="ClpP/crotonase"/>
    <property type="match status" value="1"/>
</dbReference>
<evidence type="ECO:0000259" key="6">
    <source>
        <dbReference type="PROSITE" id="PS50106"/>
    </source>
</evidence>
<dbReference type="GO" id="GO:0008236">
    <property type="term" value="F:serine-type peptidase activity"/>
    <property type="evidence" value="ECO:0007669"/>
    <property type="project" value="UniProtKB-KW"/>
</dbReference>
<dbReference type="Gene3D" id="3.90.226.10">
    <property type="entry name" value="2-enoyl-CoA Hydratase, Chain A, domain 1"/>
    <property type="match status" value="1"/>
</dbReference>
<evidence type="ECO:0000256" key="4">
    <source>
        <dbReference type="ARBA" id="ARBA00022825"/>
    </source>
</evidence>
<dbReference type="EMBL" id="QKTX01000008">
    <property type="protein sequence ID" value="PZV82873.1"/>
    <property type="molecule type" value="Genomic_DNA"/>
</dbReference>
<evidence type="ECO:0000313" key="8">
    <source>
        <dbReference type="Proteomes" id="UP000248917"/>
    </source>
</evidence>
<keyword evidence="3 5" id="KW-0378">Hydrolase</keyword>
<organism evidence="7 8">
    <name type="scientific">Algoriphagus aquaeductus</name>
    <dbReference type="NCBI Taxonomy" id="475299"/>
    <lineage>
        <taxon>Bacteria</taxon>
        <taxon>Pseudomonadati</taxon>
        <taxon>Bacteroidota</taxon>
        <taxon>Cytophagia</taxon>
        <taxon>Cytophagales</taxon>
        <taxon>Cyclobacteriaceae</taxon>
        <taxon>Algoriphagus</taxon>
    </lineage>
</organism>
<feature type="domain" description="PDZ" evidence="6">
    <location>
        <begin position="91"/>
        <end position="162"/>
    </location>
</feature>
<dbReference type="SUPFAM" id="SSF50156">
    <property type="entry name" value="PDZ domain-like"/>
    <property type="match status" value="1"/>
</dbReference>
<dbReference type="Pfam" id="PF03572">
    <property type="entry name" value="Peptidase_S41"/>
    <property type="match status" value="1"/>
</dbReference>
<reference evidence="7 8" key="1">
    <citation type="submission" date="2018-06" db="EMBL/GenBank/DDBJ databases">
        <title>Genomic Encyclopedia of Archaeal and Bacterial Type Strains, Phase II (KMG-II): from individual species to whole genera.</title>
        <authorList>
            <person name="Goeker M."/>
        </authorList>
    </citation>
    <scope>NUCLEOTIDE SEQUENCE [LARGE SCALE GENOMIC DNA]</scope>
    <source>
        <strain evidence="7 8">T4</strain>
    </source>
</reference>
<dbReference type="Proteomes" id="UP000248917">
    <property type="component" value="Unassembled WGS sequence"/>
</dbReference>
<evidence type="ECO:0000256" key="1">
    <source>
        <dbReference type="ARBA" id="ARBA00009179"/>
    </source>
</evidence>
<dbReference type="GO" id="GO:0007165">
    <property type="term" value="P:signal transduction"/>
    <property type="evidence" value="ECO:0007669"/>
    <property type="project" value="TreeGrafter"/>
</dbReference>
<dbReference type="OrthoDB" id="9812068at2"/>
<comment type="caution">
    <text evidence="7">The sequence shown here is derived from an EMBL/GenBank/DDBJ whole genome shotgun (WGS) entry which is preliminary data.</text>
</comment>
<dbReference type="RefSeq" id="WP_111393144.1">
    <property type="nucleotide sequence ID" value="NZ_JBJINY010000083.1"/>
</dbReference>
<dbReference type="CDD" id="cd06782">
    <property type="entry name" value="cpPDZ_CPP-like"/>
    <property type="match status" value="1"/>
</dbReference>
<proteinExistence type="inferred from homology"/>
<dbReference type="InterPro" id="IPR029045">
    <property type="entry name" value="ClpP/crotonase-like_dom_sf"/>
</dbReference>
<dbReference type="AlphaFoldDB" id="A0A326RT41"/>
<protein>
    <submittedName>
        <fullName evidence="7">Carboxyl-terminal processing protease</fullName>
    </submittedName>
</protein>
<dbReference type="InterPro" id="IPR001478">
    <property type="entry name" value="PDZ"/>
</dbReference>
<evidence type="ECO:0000256" key="3">
    <source>
        <dbReference type="ARBA" id="ARBA00022801"/>
    </source>
</evidence>
<dbReference type="PANTHER" id="PTHR32060">
    <property type="entry name" value="TAIL-SPECIFIC PROTEASE"/>
    <property type="match status" value="1"/>
</dbReference>
<keyword evidence="4 5" id="KW-0720">Serine protease</keyword>
<evidence type="ECO:0000256" key="2">
    <source>
        <dbReference type="ARBA" id="ARBA00022670"/>
    </source>
</evidence>
<keyword evidence="2 5" id="KW-0645">Protease</keyword>
<accession>A0A326RT41</accession>
<evidence type="ECO:0000256" key="5">
    <source>
        <dbReference type="RuleBase" id="RU004404"/>
    </source>
</evidence>
<gene>
    <name evidence="7" type="ORF">CLV31_10867</name>
</gene>
<dbReference type="SMART" id="SM00228">
    <property type="entry name" value="PDZ"/>
    <property type="match status" value="1"/>
</dbReference>
<dbReference type="Gene3D" id="3.30.750.44">
    <property type="match status" value="1"/>
</dbReference>
<dbReference type="InterPro" id="IPR004447">
    <property type="entry name" value="Peptidase_S41A"/>
</dbReference>
<dbReference type="InterPro" id="IPR005151">
    <property type="entry name" value="Tail-specific_protease"/>
</dbReference>
<dbReference type="CDD" id="cd07560">
    <property type="entry name" value="Peptidase_S41_CPP"/>
    <property type="match status" value="1"/>
</dbReference>
<dbReference type="Pfam" id="PF17820">
    <property type="entry name" value="PDZ_6"/>
    <property type="match status" value="1"/>
</dbReference>
<dbReference type="GO" id="GO:0030288">
    <property type="term" value="C:outer membrane-bounded periplasmic space"/>
    <property type="evidence" value="ECO:0007669"/>
    <property type="project" value="TreeGrafter"/>
</dbReference>
<dbReference type="PROSITE" id="PS50106">
    <property type="entry name" value="PDZ"/>
    <property type="match status" value="1"/>
</dbReference>
<evidence type="ECO:0000313" key="7">
    <source>
        <dbReference type="EMBL" id="PZV82873.1"/>
    </source>
</evidence>
<dbReference type="InterPro" id="IPR041489">
    <property type="entry name" value="PDZ_6"/>
</dbReference>
<dbReference type="NCBIfam" id="TIGR00225">
    <property type="entry name" value="prc"/>
    <property type="match status" value="1"/>
</dbReference>
<sequence length="550" mass="61177">MSETKNTKAQIRLPILLALSISAGIWIGATFAEPKGSQNDLRAALYKLQEIMTYINRDYVDSVNTNDLVEYGINKMLEKLDPHSSYIPARDASLAQSQLEGEFDGIGVEFGIIRDTIYVVAPLTGGPSEALGIQSGDQIIKVDGKNVAGIGVTNRDVFDYLRGPRGSKVVVDIKRKNTAELLSYEITRDKIPQYSINASYMVNKEIGYIKVTRFAATTYEEFKKAVGDLQTKGMKKLIIDLQGNPGGYMGAAINMADELLGDRDLIVSQEGKVSQYSQKAFAFKPGMFEEGSVIVLINEGSASASEILAGAIQDNDRGLIVGRRSFGKGLVQMPIDLSDGAELRLTIARYFTPSGRSIQKPYGTNYEAYERDWVNRYEHGEFFSADSIKFNDSLKYETKKGRTVYGGGGIMPDYFVPLDTTMNSAYVAKLFNTDSSREFILDFVNKNKSTFTATTLEDYYTNFKVSDAMLMELVEYGKKNKVEFDSKDFAKSKEYLRILVKAHLGRQIYDDNAFYKVINDINEVYQQALNLFDEADKIALASNLKPAGGE</sequence>